<dbReference type="Pfam" id="PF07110">
    <property type="entry name" value="EthD"/>
    <property type="match status" value="1"/>
</dbReference>
<evidence type="ECO:0000313" key="2">
    <source>
        <dbReference type="EMBL" id="RAM37327.1"/>
    </source>
</evidence>
<dbReference type="AlphaFoldDB" id="A0A328HFJ6"/>
<dbReference type="OrthoDB" id="3535638at2"/>
<dbReference type="InterPro" id="IPR011008">
    <property type="entry name" value="Dimeric_a/b-barrel"/>
</dbReference>
<gene>
    <name evidence="2" type="ORF">DBZ45_10980</name>
</gene>
<evidence type="ECO:0000259" key="1">
    <source>
        <dbReference type="Pfam" id="PF07110"/>
    </source>
</evidence>
<reference evidence="2 3" key="1">
    <citation type="submission" date="2018-04" db="EMBL/GenBank/DDBJ databases">
        <title>Bacteria isolated from cave deposits of Manipur.</title>
        <authorList>
            <person name="Sahoo D."/>
            <person name="Sarangthem I."/>
            <person name="Nandeibam J."/>
        </authorList>
    </citation>
    <scope>NUCLEOTIDE SEQUENCE [LARGE SCALE GENOMIC DNA]</scope>
    <source>
        <strain evidence="3">mrc11</strain>
    </source>
</reference>
<dbReference type="RefSeq" id="WP_111903932.1">
    <property type="nucleotide sequence ID" value="NZ_QLNP01000074.1"/>
</dbReference>
<dbReference type="InterPro" id="IPR009799">
    <property type="entry name" value="EthD_dom"/>
</dbReference>
<dbReference type="GO" id="GO:0016491">
    <property type="term" value="F:oxidoreductase activity"/>
    <property type="evidence" value="ECO:0007669"/>
    <property type="project" value="InterPro"/>
</dbReference>
<accession>A0A328HFJ6</accession>
<evidence type="ECO:0000313" key="3">
    <source>
        <dbReference type="Proteomes" id="UP000249166"/>
    </source>
</evidence>
<feature type="domain" description="EthD" evidence="1">
    <location>
        <begin position="13"/>
        <end position="98"/>
    </location>
</feature>
<protein>
    <recommendedName>
        <fullName evidence="1">EthD domain-containing protein</fullName>
    </recommendedName>
</protein>
<name>A0A328HFJ6_ARTGO</name>
<organism evidence="2 3">
    <name type="scientific">Arthrobacter globiformis</name>
    <dbReference type="NCBI Taxonomy" id="1665"/>
    <lineage>
        <taxon>Bacteria</taxon>
        <taxon>Bacillati</taxon>
        <taxon>Actinomycetota</taxon>
        <taxon>Actinomycetes</taxon>
        <taxon>Micrococcales</taxon>
        <taxon>Micrococcaceae</taxon>
        <taxon>Arthrobacter</taxon>
    </lineage>
</organism>
<dbReference type="Gene3D" id="3.30.70.100">
    <property type="match status" value="1"/>
</dbReference>
<dbReference type="SUPFAM" id="SSF54909">
    <property type="entry name" value="Dimeric alpha+beta barrel"/>
    <property type="match status" value="1"/>
</dbReference>
<proteinExistence type="predicted"/>
<comment type="caution">
    <text evidence="2">The sequence shown here is derived from an EMBL/GenBank/DDBJ whole genome shotgun (WGS) entry which is preliminary data.</text>
</comment>
<sequence length="120" mass="13181">MPYLRQLTLLQRKPGISRGEFQRYWSEVHAPMVRQLPHIISYTQHHVTASGARENYPAPDVEVDGIVEFVFEDADGAGKAFSGELGKHVLVDAENFISAMVVLTVTSIAVIARDGEATSA</sequence>
<dbReference type="Proteomes" id="UP000249166">
    <property type="component" value="Unassembled WGS sequence"/>
</dbReference>
<dbReference type="NCBIfam" id="TIGR02118">
    <property type="entry name" value="EthD family reductase"/>
    <property type="match status" value="1"/>
</dbReference>
<dbReference type="EMBL" id="QLNP01000074">
    <property type="protein sequence ID" value="RAM37327.1"/>
    <property type="molecule type" value="Genomic_DNA"/>
</dbReference>